<keyword evidence="3" id="KW-0677">Repeat</keyword>
<sequence length="649" mass="72887">MEEGLECQRRLLPSDYSKVLKWEEIWEIIEKDDDQGLLQLEFFARRVQQLEQETQNQETPELVKLLCPIDSKPLQTALHKAIEKPAPKCLKVLLGLSLGPDVVDLPDVDGNTPLHYAVKELNSDAITNLIDAKANVNLRNDEGDSPLHLLAYAAATAPSGENFEKCADALLKCPSLDIEALNNSKFTPLQAVASKMTSNSGSLVTFYQMLVQKGANIDSCTRINLNEHSVNTIHTESTPLQQPQTATAKLLNQLIRSTADMSLLESIADVFMGVSDAQKAAAANCHIGSKKILYYMVDLCSETGVKSILQAGADPWFSDRNGELALHRALTRGHVAIVNLLINEMKKNNNSKRIDLRQKSFSLLQNVLEYNEALVNESCDPKKCLQRLFENDILIDVNQKEKGAVLNQEVEESFINQTALHIAGAVKNQDAMAILLEHGAYLGEHRTIGKKDYGTVLKSLIAKTLEKTMDNCIKVRSIEQTNDHDHDYTLEMNYHFLMKPSSTKSTEFQQIANEVSPLNDVSQSQEQHNSINSTPSEPTDIQQLDNEVSLLYDVCQSQEHRNSIKHPLIQIFLYAKWKKMFPIYIVYLVLYTLFVILLTVFMCKLKKLRVLENLASTSNSSETQQLEEDILRHRNTLTAPMAFVLIITI</sequence>
<evidence type="ECO:0000256" key="4">
    <source>
        <dbReference type="ARBA" id="ARBA00023043"/>
    </source>
</evidence>
<dbReference type="Pfam" id="PF13637">
    <property type="entry name" value="Ank_4"/>
    <property type="match status" value="1"/>
</dbReference>
<dbReference type="GO" id="GO:0034220">
    <property type="term" value="P:monoatomic ion transmembrane transport"/>
    <property type="evidence" value="ECO:0007669"/>
    <property type="project" value="UniProtKB-KW"/>
</dbReference>
<dbReference type="PROSITE" id="PS50297">
    <property type="entry name" value="ANK_REP_REGION"/>
    <property type="match status" value="2"/>
</dbReference>
<accession>A0A6A0GSJ9</accession>
<dbReference type="PANTHER" id="PTHR47143:SF1">
    <property type="entry name" value="ION_TRANS DOMAIN-CONTAINING PROTEIN"/>
    <property type="match status" value="1"/>
</dbReference>
<feature type="region of interest" description="Disordered" evidence="9">
    <location>
        <begin position="519"/>
        <end position="539"/>
    </location>
</feature>
<keyword evidence="1" id="KW-0813">Transport</keyword>
<dbReference type="SMART" id="SM00248">
    <property type="entry name" value="ANK"/>
    <property type="match status" value="6"/>
</dbReference>
<keyword evidence="10" id="KW-0812">Transmembrane</keyword>
<dbReference type="PROSITE" id="PS50088">
    <property type="entry name" value="ANK_REPEAT"/>
    <property type="match status" value="2"/>
</dbReference>
<feature type="repeat" description="ANK" evidence="8">
    <location>
        <begin position="109"/>
        <end position="141"/>
    </location>
</feature>
<dbReference type="PANTHER" id="PTHR47143">
    <property type="entry name" value="TRANSIENT RECEPTOR POTENTIAL CATION CHANNEL PROTEIN PAINLESS"/>
    <property type="match status" value="1"/>
</dbReference>
<keyword evidence="10" id="KW-0472">Membrane</keyword>
<protein>
    <submittedName>
        <fullName evidence="11">Uncharacterized protein</fullName>
    </submittedName>
</protein>
<dbReference type="Pfam" id="PF12796">
    <property type="entry name" value="Ank_2"/>
    <property type="match status" value="1"/>
</dbReference>
<evidence type="ECO:0000256" key="2">
    <source>
        <dbReference type="ARBA" id="ARBA00022606"/>
    </source>
</evidence>
<name>A0A6A0GSJ9_HYAAZ</name>
<comment type="caution">
    <text evidence="11">The sequence shown here is derived from an EMBL/GenBank/DDBJ whole genome shotgun (WGS) entry which is preliminary data.</text>
</comment>
<evidence type="ECO:0000256" key="7">
    <source>
        <dbReference type="ARBA" id="ARBA00023303"/>
    </source>
</evidence>
<dbReference type="GO" id="GO:1902495">
    <property type="term" value="C:transmembrane transporter complex"/>
    <property type="evidence" value="ECO:0007669"/>
    <property type="project" value="TreeGrafter"/>
</dbReference>
<dbReference type="InterPro" id="IPR036770">
    <property type="entry name" value="Ankyrin_rpt-contain_sf"/>
</dbReference>
<evidence type="ECO:0000256" key="3">
    <source>
        <dbReference type="ARBA" id="ARBA00022737"/>
    </source>
</evidence>
<dbReference type="InterPro" id="IPR002110">
    <property type="entry name" value="Ankyrin_rpt"/>
</dbReference>
<dbReference type="AlphaFoldDB" id="A0A6A0GSJ9"/>
<keyword evidence="5" id="KW-0406">Ion transport</keyword>
<evidence type="ECO:0000256" key="8">
    <source>
        <dbReference type="PROSITE-ProRule" id="PRU00023"/>
    </source>
</evidence>
<keyword evidence="7" id="KW-0407">Ion channel</keyword>
<evidence type="ECO:0000313" key="11">
    <source>
        <dbReference type="EMBL" id="KAA0184876.1"/>
    </source>
</evidence>
<keyword evidence="6" id="KW-0325">Glycoprotein</keyword>
<keyword evidence="2" id="KW-0716">Sensory transduction</keyword>
<evidence type="ECO:0000256" key="9">
    <source>
        <dbReference type="SAM" id="MobiDB-lite"/>
    </source>
</evidence>
<feature type="transmembrane region" description="Helical" evidence="10">
    <location>
        <begin position="581"/>
        <end position="603"/>
    </location>
</feature>
<keyword evidence="10" id="KW-1133">Transmembrane helix</keyword>
<keyword evidence="4 8" id="KW-0040">ANK repeat</keyword>
<evidence type="ECO:0000256" key="6">
    <source>
        <dbReference type="ARBA" id="ARBA00023180"/>
    </source>
</evidence>
<evidence type="ECO:0000256" key="1">
    <source>
        <dbReference type="ARBA" id="ARBA00022448"/>
    </source>
</evidence>
<proteinExistence type="predicted"/>
<evidence type="ECO:0000256" key="10">
    <source>
        <dbReference type="SAM" id="Phobius"/>
    </source>
</evidence>
<feature type="repeat" description="ANK" evidence="8">
    <location>
        <begin position="321"/>
        <end position="353"/>
    </location>
</feature>
<reference evidence="11" key="2">
    <citation type="journal article" date="2018" name="Environ. Sci. Technol.">
        <title>The Toxicogenome of Hyalella azteca: A Model for Sediment Ecotoxicology and Evolutionary Toxicology.</title>
        <authorList>
            <person name="Poynton H.C."/>
            <person name="Hasenbein S."/>
            <person name="Benoit J.B."/>
            <person name="Sepulveda M.S."/>
            <person name="Poelchau M.F."/>
            <person name="Hughes D.S.T."/>
            <person name="Murali S.C."/>
            <person name="Chen S."/>
            <person name="Glastad K.M."/>
            <person name="Goodisman M.A.D."/>
            <person name="Werren J.H."/>
            <person name="Vineis J.H."/>
            <person name="Bowen J.L."/>
            <person name="Friedrich M."/>
            <person name="Jones J."/>
            <person name="Robertson H.M."/>
            <person name="Feyereisen R."/>
            <person name="Mechler-Hickson A."/>
            <person name="Mathers N."/>
            <person name="Lee C.E."/>
            <person name="Colbourne J.K."/>
            <person name="Biales A."/>
            <person name="Johnston J.S."/>
            <person name="Wellborn G.A."/>
            <person name="Rosendale A.J."/>
            <person name="Cridge A.G."/>
            <person name="Munoz-Torres M.C."/>
            <person name="Bain P.A."/>
            <person name="Manny A.R."/>
            <person name="Major K.M."/>
            <person name="Lambert F.N."/>
            <person name="Vulpe C.D."/>
            <person name="Tuck P."/>
            <person name="Blalock B.J."/>
            <person name="Lin Y.Y."/>
            <person name="Smith M.E."/>
            <person name="Ochoa-Acuna H."/>
            <person name="Chen M.M."/>
            <person name="Childers C.P."/>
            <person name="Qu J."/>
            <person name="Dugan S."/>
            <person name="Lee S.L."/>
            <person name="Chao H."/>
            <person name="Dinh H."/>
            <person name="Han Y."/>
            <person name="Doddapaneni H."/>
            <person name="Worley K.C."/>
            <person name="Muzny D.M."/>
            <person name="Gibbs R.A."/>
            <person name="Richards S."/>
        </authorList>
    </citation>
    <scope>NUCLEOTIDE SEQUENCE</scope>
    <source>
        <strain evidence="11">HAZT.00-mixed</strain>
        <tissue evidence="11">Whole organism</tissue>
    </source>
</reference>
<gene>
    <name evidence="11" type="ORF">HAZT_HAZT009524</name>
</gene>
<organism evidence="11">
    <name type="scientific">Hyalella azteca</name>
    <name type="common">Amphipod</name>
    <dbReference type="NCBI Taxonomy" id="294128"/>
    <lineage>
        <taxon>Eukaryota</taxon>
        <taxon>Metazoa</taxon>
        <taxon>Ecdysozoa</taxon>
        <taxon>Arthropoda</taxon>
        <taxon>Crustacea</taxon>
        <taxon>Multicrustacea</taxon>
        <taxon>Malacostraca</taxon>
        <taxon>Eumalacostraca</taxon>
        <taxon>Peracarida</taxon>
        <taxon>Amphipoda</taxon>
        <taxon>Senticaudata</taxon>
        <taxon>Talitrida</taxon>
        <taxon>Talitroidea</taxon>
        <taxon>Hyalellidae</taxon>
        <taxon>Hyalella</taxon>
    </lineage>
</organism>
<reference evidence="11" key="1">
    <citation type="submission" date="2014-08" db="EMBL/GenBank/DDBJ databases">
        <authorList>
            <person name="Murali S."/>
            <person name="Richards S."/>
            <person name="Bandaranaike D."/>
            <person name="Bellair M."/>
            <person name="Blankenburg K."/>
            <person name="Chao H."/>
            <person name="Dinh H."/>
            <person name="Doddapaneni H."/>
            <person name="Dugan-Rocha S."/>
            <person name="Elkadiri S."/>
            <person name="Gnanaolivu R."/>
            <person name="Hughes D."/>
            <person name="Lee S."/>
            <person name="Li M."/>
            <person name="Ming W."/>
            <person name="Munidasa M."/>
            <person name="Muniz J."/>
            <person name="Nguyen L."/>
            <person name="Osuji N."/>
            <person name="Pu L.-L."/>
            <person name="Puazo M."/>
            <person name="Skinner E."/>
            <person name="Qu C."/>
            <person name="Quiroz J."/>
            <person name="Raj R."/>
            <person name="Weissenberger G."/>
            <person name="Xin Y."/>
            <person name="Zou X."/>
            <person name="Han Y."/>
            <person name="Worley K."/>
            <person name="Muzny D."/>
            <person name="Gibbs R."/>
        </authorList>
    </citation>
    <scope>NUCLEOTIDE SEQUENCE</scope>
    <source>
        <strain evidence="11">HAZT.00-mixed</strain>
        <tissue evidence="11">Whole organism</tissue>
    </source>
</reference>
<evidence type="ECO:0000256" key="5">
    <source>
        <dbReference type="ARBA" id="ARBA00023065"/>
    </source>
</evidence>
<dbReference type="Gene3D" id="1.25.40.20">
    <property type="entry name" value="Ankyrin repeat-containing domain"/>
    <property type="match status" value="2"/>
</dbReference>
<reference evidence="11" key="3">
    <citation type="submission" date="2019-06" db="EMBL/GenBank/DDBJ databases">
        <authorList>
            <person name="Poynton C."/>
            <person name="Hasenbein S."/>
            <person name="Benoit J.B."/>
            <person name="Sepulveda M.S."/>
            <person name="Poelchau M.F."/>
            <person name="Murali S.C."/>
            <person name="Chen S."/>
            <person name="Glastad K.M."/>
            <person name="Werren J.H."/>
            <person name="Vineis J.H."/>
            <person name="Bowen J.L."/>
            <person name="Friedrich M."/>
            <person name="Jones J."/>
            <person name="Robertson H.M."/>
            <person name="Feyereisen R."/>
            <person name="Mechler-Hickson A."/>
            <person name="Mathers N."/>
            <person name="Lee C.E."/>
            <person name="Colbourne J.K."/>
            <person name="Biales A."/>
            <person name="Johnston J.S."/>
            <person name="Wellborn G.A."/>
            <person name="Rosendale A.J."/>
            <person name="Cridge A.G."/>
            <person name="Munoz-Torres M.C."/>
            <person name="Bain P.A."/>
            <person name="Manny A.R."/>
            <person name="Major K.M."/>
            <person name="Lambert F.N."/>
            <person name="Vulpe C.D."/>
            <person name="Tuck P."/>
            <person name="Blalock B.J."/>
            <person name="Lin Y.-Y."/>
            <person name="Smith M.E."/>
            <person name="Ochoa-Acuna H."/>
            <person name="Chen M.-J.M."/>
            <person name="Childers C.P."/>
            <person name="Qu J."/>
            <person name="Dugan S."/>
            <person name="Lee S.L."/>
            <person name="Chao H."/>
            <person name="Dinh H."/>
            <person name="Han Y."/>
            <person name="Doddapaneni H."/>
            <person name="Worley K.C."/>
            <person name="Muzny D.M."/>
            <person name="Gibbs R.A."/>
            <person name="Richards S."/>
        </authorList>
    </citation>
    <scope>NUCLEOTIDE SEQUENCE</scope>
    <source>
        <strain evidence="11">HAZT.00-mixed</strain>
        <tissue evidence="11">Whole organism</tissue>
    </source>
</reference>
<dbReference type="GO" id="GO:0022857">
    <property type="term" value="F:transmembrane transporter activity"/>
    <property type="evidence" value="ECO:0007669"/>
    <property type="project" value="TreeGrafter"/>
</dbReference>
<dbReference type="Proteomes" id="UP000711488">
    <property type="component" value="Unassembled WGS sequence"/>
</dbReference>
<dbReference type="SUPFAM" id="SSF48403">
    <property type="entry name" value="Ankyrin repeat"/>
    <property type="match status" value="1"/>
</dbReference>
<dbReference type="EMBL" id="JQDR03016693">
    <property type="protein sequence ID" value="KAA0184876.1"/>
    <property type="molecule type" value="Genomic_DNA"/>
</dbReference>
<dbReference type="InterPro" id="IPR052076">
    <property type="entry name" value="TRP_cation_channel"/>
</dbReference>